<dbReference type="RefSeq" id="WP_020373532.1">
    <property type="nucleotide sequence ID" value="NZ_FWWY01000001.1"/>
</dbReference>
<organism evidence="1 2">
    <name type="scientific">Sulfobacillus thermosulfidooxidans (strain DSM 9293 / VKM B-1269 / AT-1)</name>
    <dbReference type="NCBI Taxonomy" id="929705"/>
    <lineage>
        <taxon>Bacteria</taxon>
        <taxon>Bacillati</taxon>
        <taxon>Bacillota</taxon>
        <taxon>Clostridia</taxon>
        <taxon>Eubacteriales</taxon>
        <taxon>Clostridiales Family XVII. Incertae Sedis</taxon>
        <taxon>Sulfobacillus</taxon>
    </lineage>
</organism>
<name>A0A1W1WMF4_SULTA</name>
<protein>
    <submittedName>
        <fullName evidence="1">AAA domain-containing protein</fullName>
    </submittedName>
</protein>
<dbReference type="Gene3D" id="3.40.50.300">
    <property type="entry name" value="P-loop containing nucleotide triphosphate hydrolases"/>
    <property type="match status" value="1"/>
</dbReference>
<keyword evidence="2" id="KW-1185">Reference proteome</keyword>
<dbReference type="EMBL" id="FWWY01000001">
    <property type="protein sequence ID" value="SMC06913.1"/>
    <property type="molecule type" value="Genomic_DNA"/>
</dbReference>
<gene>
    <name evidence="1" type="ORF">SAMN00768000_3099</name>
</gene>
<dbReference type="AlphaFoldDB" id="A0A1W1WMF4"/>
<reference evidence="2" key="1">
    <citation type="submission" date="2017-04" db="EMBL/GenBank/DDBJ databases">
        <authorList>
            <person name="Varghese N."/>
            <person name="Submissions S."/>
        </authorList>
    </citation>
    <scope>NUCLEOTIDE SEQUENCE [LARGE SCALE GENOMIC DNA]</scope>
    <source>
        <strain evidence="2">DSM 9293</strain>
    </source>
</reference>
<evidence type="ECO:0000313" key="1">
    <source>
        <dbReference type="EMBL" id="SMC06913.1"/>
    </source>
</evidence>
<dbReference type="Pfam" id="PF13481">
    <property type="entry name" value="AAA_25"/>
    <property type="match status" value="1"/>
</dbReference>
<proteinExistence type="predicted"/>
<dbReference type="SUPFAM" id="SSF52540">
    <property type="entry name" value="P-loop containing nucleoside triphosphate hydrolases"/>
    <property type="match status" value="1"/>
</dbReference>
<dbReference type="OrthoDB" id="8477405at2"/>
<sequence length="305" mass="33833">MEKEKWTLPPHDDWDYFAKTSPPPIDWVIKGLKPGNVGIISAPGGTGKSMFCLSIAQAVNSGKELFGVWPVGGPGDVVYLYGDDDPQDMHNRVYHLHQLSNCSSTLSHHHTYSFCVKDNPPRFMVSHKLDSDSFLLSPNSDAVQSIKNRILLELNLHPRLLIFDPLNKFHALEENSNNEMEQLLTFFGRFASELGAAIILLHHTGKSAVLNGQHSQQSARGASAIIDQARWHITLRKFSDDDAARYNVPSNDAWKYLVAHNAKINGAEPLPDLVLERGPGGVLVRANLTPALKVVHRKGTKRGEI</sequence>
<accession>A0A1W1WMF4</accession>
<dbReference type="InterPro" id="IPR027417">
    <property type="entry name" value="P-loop_NTPase"/>
</dbReference>
<evidence type="ECO:0000313" key="2">
    <source>
        <dbReference type="Proteomes" id="UP000192660"/>
    </source>
</evidence>
<dbReference type="Proteomes" id="UP000192660">
    <property type="component" value="Unassembled WGS sequence"/>
</dbReference>